<evidence type="ECO:0000313" key="3">
    <source>
        <dbReference type="Proteomes" id="UP001501578"/>
    </source>
</evidence>
<dbReference type="Proteomes" id="UP001501578">
    <property type="component" value="Unassembled WGS sequence"/>
</dbReference>
<gene>
    <name evidence="2" type="ORF">GCM10009560_66000</name>
</gene>
<dbReference type="EMBL" id="BAAAHQ010000042">
    <property type="protein sequence ID" value="GAA0948542.1"/>
    <property type="molecule type" value="Genomic_DNA"/>
</dbReference>
<protein>
    <recommendedName>
        <fullName evidence="1">4Fe-4S Wbl-type domain-containing protein</fullName>
    </recommendedName>
</protein>
<reference evidence="3" key="1">
    <citation type="journal article" date="2019" name="Int. J. Syst. Evol. Microbiol.">
        <title>The Global Catalogue of Microorganisms (GCM) 10K type strain sequencing project: providing services to taxonomists for standard genome sequencing and annotation.</title>
        <authorList>
            <consortium name="The Broad Institute Genomics Platform"/>
            <consortium name="The Broad Institute Genome Sequencing Center for Infectious Disease"/>
            <person name="Wu L."/>
            <person name="Ma J."/>
        </authorList>
    </citation>
    <scope>NUCLEOTIDE SEQUENCE [LARGE SCALE GENOMIC DNA]</scope>
    <source>
        <strain evidence="3">JCM 11136</strain>
    </source>
</reference>
<dbReference type="PROSITE" id="PS51674">
    <property type="entry name" value="4FE4S_WBL"/>
    <property type="match status" value="1"/>
</dbReference>
<feature type="domain" description="4Fe-4S Wbl-type" evidence="1">
    <location>
        <begin position="26"/>
        <end position="94"/>
    </location>
</feature>
<dbReference type="Pfam" id="PF02467">
    <property type="entry name" value="Whib"/>
    <property type="match status" value="1"/>
</dbReference>
<dbReference type="InterPro" id="IPR034768">
    <property type="entry name" value="4FE4S_WBL"/>
</dbReference>
<sequence>MSQHTPDPDRDTVRGLRKALHLAGPACQDGAAAAVFMPADVFEDEADAVRRAREKQAKTVCFSCPARAACLAYALAIVPDEGIWAGLTAAQLHDRAVGVRRAAAGLEATA</sequence>
<name>A0ABP4BB04_9ACTN</name>
<organism evidence="2 3">
    <name type="scientific">Nonomuraea longicatena</name>
    <dbReference type="NCBI Taxonomy" id="83682"/>
    <lineage>
        <taxon>Bacteria</taxon>
        <taxon>Bacillati</taxon>
        <taxon>Actinomycetota</taxon>
        <taxon>Actinomycetes</taxon>
        <taxon>Streptosporangiales</taxon>
        <taxon>Streptosporangiaceae</taxon>
        <taxon>Nonomuraea</taxon>
    </lineage>
</organism>
<accession>A0ABP4BB04</accession>
<proteinExistence type="predicted"/>
<evidence type="ECO:0000313" key="2">
    <source>
        <dbReference type="EMBL" id="GAA0948542.1"/>
    </source>
</evidence>
<dbReference type="RefSeq" id="WP_343954119.1">
    <property type="nucleotide sequence ID" value="NZ_BAAAHQ010000042.1"/>
</dbReference>
<comment type="caution">
    <text evidence="2">The sequence shown here is derived from an EMBL/GenBank/DDBJ whole genome shotgun (WGS) entry which is preliminary data.</text>
</comment>
<keyword evidence="3" id="KW-1185">Reference proteome</keyword>
<evidence type="ECO:0000259" key="1">
    <source>
        <dbReference type="PROSITE" id="PS51674"/>
    </source>
</evidence>